<dbReference type="AlphaFoldDB" id="A0A5N0EJD2"/>
<feature type="transmembrane region" description="Helical" evidence="1">
    <location>
        <begin position="26"/>
        <end position="51"/>
    </location>
</feature>
<organism evidence="2 3">
    <name type="scientific">Nocardia colli</name>
    <dbReference type="NCBI Taxonomy" id="2545717"/>
    <lineage>
        <taxon>Bacteria</taxon>
        <taxon>Bacillati</taxon>
        <taxon>Actinomycetota</taxon>
        <taxon>Actinomycetes</taxon>
        <taxon>Mycobacteriales</taxon>
        <taxon>Nocardiaceae</taxon>
        <taxon>Nocardia</taxon>
    </lineage>
</organism>
<comment type="caution">
    <text evidence="2">The sequence shown here is derived from an EMBL/GenBank/DDBJ whole genome shotgun (WGS) entry which is preliminary data.</text>
</comment>
<proteinExistence type="predicted"/>
<protein>
    <submittedName>
        <fullName evidence="2">Uncharacterized protein</fullName>
    </submittedName>
</protein>
<name>A0A5N0EJD2_9NOCA</name>
<accession>A0A5N0EJD2</accession>
<evidence type="ECO:0000256" key="1">
    <source>
        <dbReference type="SAM" id="Phobius"/>
    </source>
</evidence>
<keyword evidence="1" id="KW-0812">Transmembrane</keyword>
<dbReference type="Proteomes" id="UP000323876">
    <property type="component" value="Unassembled WGS sequence"/>
</dbReference>
<sequence length="116" mass="13039">MRTRWTVTPAGAQPLVGYKGQLGWWIVWWLLFPIQLVLGLVMIAAVVLGGGDGDLARPPRRIRWRDNATGEVVLDYQDDLLEVADGRRDPRLVFALVALLGTYPGVLETAWDKQDR</sequence>
<keyword evidence="1" id="KW-1133">Transmembrane helix</keyword>
<keyword evidence="1" id="KW-0472">Membrane</keyword>
<evidence type="ECO:0000313" key="3">
    <source>
        <dbReference type="Proteomes" id="UP000323876"/>
    </source>
</evidence>
<reference evidence="2 3" key="1">
    <citation type="submission" date="2019-09" db="EMBL/GenBank/DDBJ databases">
        <authorList>
            <person name="Wang X."/>
        </authorList>
    </citation>
    <scope>NUCLEOTIDE SEQUENCE [LARGE SCALE GENOMIC DNA]</scope>
    <source>
        <strain evidence="2 3">CICC 11023</strain>
    </source>
</reference>
<dbReference type="EMBL" id="VXLC01000003">
    <property type="protein sequence ID" value="KAA8888789.1"/>
    <property type="molecule type" value="Genomic_DNA"/>
</dbReference>
<keyword evidence="3" id="KW-1185">Reference proteome</keyword>
<gene>
    <name evidence="2" type="ORF">F3087_07170</name>
</gene>
<evidence type="ECO:0000313" key="2">
    <source>
        <dbReference type="EMBL" id="KAA8888789.1"/>
    </source>
</evidence>